<accession>A0A0W7XAY7</accession>
<dbReference type="OrthoDB" id="3213425at2"/>
<evidence type="ECO:0000313" key="2">
    <source>
        <dbReference type="Proteomes" id="UP000054804"/>
    </source>
</evidence>
<dbReference type="AlphaFoldDB" id="A0A0W7XAY7"/>
<gene>
    <name evidence="1" type="ORF">AT728_27955</name>
</gene>
<reference evidence="1 2" key="1">
    <citation type="submission" date="2015-12" db="EMBL/GenBank/DDBJ databases">
        <title>Draft genome sequence of Streptomyces silvensis ATCC 53525, a producer of novel hormone antagonists.</title>
        <authorList>
            <person name="Johnston C.W."/>
            <person name="Li Y."/>
            <person name="Magarvey N.A."/>
        </authorList>
    </citation>
    <scope>NUCLEOTIDE SEQUENCE [LARGE SCALE GENOMIC DNA]</scope>
    <source>
        <strain evidence="1 2">ATCC 53525</strain>
    </source>
</reference>
<keyword evidence="2" id="KW-1185">Reference proteome</keyword>
<dbReference type="Gene3D" id="1.25.40.10">
    <property type="entry name" value="Tetratricopeptide repeat domain"/>
    <property type="match status" value="1"/>
</dbReference>
<evidence type="ECO:0000313" key="1">
    <source>
        <dbReference type="EMBL" id="KUF20029.1"/>
    </source>
</evidence>
<evidence type="ECO:0008006" key="3">
    <source>
        <dbReference type="Google" id="ProtNLM"/>
    </source>
</evidence>
<dbReference type="EMBL" id="LOCL01000024">
    <property type="protein sequence ID" value="KUF20029.1"/>
    <property type="molecule type" value="Genomic_DNA"/>
</dbReference>
<comment type="caution">
    <text evidence="1">The sequence shown here is derived from an EMBL/GenBank/DDBJ whole genome shotgun (WGS) entry which is preliminary data.</text>
</comment>
<dbReference type="RefSeq" id="WP_058845832.1">
    <property type="nucleotide sequence ID" value="NZ_LOCL01000024.1"/>
</dbReference>
<dbReference type="STRING" id="1765722.AT728_27955"/>
<dbReference type="InterPro" id="IPR011990">
    <property type="entry name" value="TPR-like_helical_dom_sf"/>
</dbReference>
<organism evidence="1 2">
    <name type="scientific">Streptomyces silvensis</name>
    <dbReference type="NCBI Taxonomy" id="1765722"/>
    <lineage>
        <taxon>Bacteria</taxon>
        <taxon>Bacillati</taxon>
        <taxon>Actinomycetota</taxon>
        <taxon>Actinomycetes</taxon>
        <taxon>Kitasatosporales</taxon>
        <taxon>Streptomycetaceae</taxon>
        <taxon>Streptomyces</taxon>
    </lineage>
</organism>
<proteinExistence type="predicted"/>
<name>A0A0W7XAY7_9ACTN</name>
<sequence length="454" mass="50475">MTEAAPIPAALPPHVVERADVRAAIANHDFGEVFRLARLHGKISYAKIAEAVGYKREHIGKMARPEADGHGVRPRITQHRKILEVVDALRIPGHLAGLAPRPWEFERRTNVSRQVDPSMDPSTLLARGGAGLWDVAELLRRAEMSDISGAALESIEQGIDQLARAYPYADADHLHERTRNGLQYVTKQLESRMTLRQHRELLVDAGWLFLLNACVQYDRGQREAANLSKAAALRIGDEVGHGEIKAWAWEIEAWFALTQGRSQDMIDAVEAGHAADQTHSVGVQLYAHKARAAARMGDARLVRDSLDAGRARLDRLPRPDHPEHHFIIDPDKWDFYEMDAYRLLGDDERAAQHARSVIRISTGPDGTETSPMRAAEARLTLGVSAARTGDMEQAVGMGTVALEADRKSLPSLLLVANELDRELRSRYPREIASRDFHERVVTIARGQAAPELPF</sequence>
<dbReference type="Proteomes" id="UP000054804">
    <property type="component" value="Unassembled WGS sequence"/>
</dbReference>
<protein>
    <recommendedName>
        <fullName evidence="3">Tetratricopeptide repeat protein</fullName>
    </recommendedName>
</protein>